<comment type="caution">
    <text evidence="1">The sequence shown here is derived from an EMBL/GenBank/DDBJ whole genome shotgun (WGS) entry which is preliminary data.</text>
</comment>
<organism evidence="1">
    <name type="scientific">marine sediment metagenome</name>
    <dbReference type="NCBI Taxonomy" id="412755"/>
    <lineage>
        <taxon>unclassified sequences</taxon>
        <taxon>metagenomes</taxon>
        <taxon>ecological metagenomes</taxon>
    </lineage>
</organism>
<dbReference type="AlphaFoldDB" id="A0A0F9JF12"/>
<sequence length="67" mass="6354">MAATSPGRTAGKLTLGGDGAVELDFANHEMTNVDINSGAIDGTVIGAASAAAITGTTGTFSGNVTAG</sequence>
<protein>
    <submittedName>
        <fullName evidence="1">Uncharacterized protein</fullName>
    </submittedName>
</protein>
<reference evidence="1" key="1">
    <citation type="journal article" date="2015" name="Nature">
        <title>Complex archaea that bridge the gap between prokaryotes and eukaryotes.</title>
        <authorList>
            <person name="Spang A."/>
            <person name="Saw J.H."/>
            <person name="Jorgensen S.L."/>
            <person name="Zaremba-Niedzwiedzka K."/>
            <person name="Martijn J."/>
            <person name="Lind A.E."/>
            <person name="van Eijk R."/>
            <person name="Schleper C."/>
            <person name="Guy L."/>
            <person name="Ettema T.J."/>
        </authorList>
    </citation>
    <scope>NUCLEOTIDE SEQUENCE</scope>
</reference>
<proteinExistence type="predicted"/>
<evidence type="ECO:0000313" key="1">
    <source>
        <dbReference type="EMBL" id="KKM68399.1"/>
    </source>
</evidence>
<gene>
    <name evidence="1" type="ORF">LCGC14_1461310</name>
</gene>
<name>A0A0F9JF12_9ZZZZ</name>
<accession>A0A0F9JF12</accession>
<dbReference type="EMBL" id="LAZR01010175">
    <property type="protein sequence ID" value="KKM68399.1"/>
    <property type="molecule type" value="Genomic_DNA"/>
</dbReference>
<feature type="non-terminal residue" evidence="1">
    <location>
        <position position="67"/>
    </location>
</feature>